<evidence type="ECO:0000313" key="2">
    <source>
        <dbReference type="Proteomes" id="UP000821865"/>
    </source>
</evidence>
<dbReference type="EMBL" id="CM023476">
    <property type="protein sequence ID" value="KAH7940828.1"/>
    <property type="molecule type" value="Genomic_DNA"/>
</dbReference>
<gene>
    <name evidence="1" type="ORF">HPB49_006502</name>
</gene>
<evidence type="ECO:0000313" key="1">
    <source>
        <dbReference type="EMBL" id="KAH7940828.1"/>
    </source>
</evidence>
<organism evidence="1 2">
    <name type="scientific">Dermacentor silvarum</name>
    <name type="common">Tick</name>
    <dbReference type="NCBI Taxonomy" id="543639"/>
    <lineage>
        <taxon>Eukaryota</taxon>
        <taxon>Metazoa</taxon>
        <taxon>Ecdysozoa</taxon>
        <taxon>Arthropoda</taxon>
        <taxon>Chelicerata</taxon>
        <taxon>Arachnida</taxon>
        <taxon>Acari</taxon>
        <taxon>Parasitiformes</taxon>
        <taxon>Ixodida</taxon>
        <taxon>Ixodoidea</taxon>
        <taxon>Ixodidae</taxon>
        <taxon>Rhipicephalinae</taxon>
        <taxon>Dermacentor</taxon>
    </lineage>
</organism>
<proteinExistence type="predicted"/>
<protein>
    <submittedName>
        <fullName evidence="1">Uncharacterized protein</fullName>
    </submittedName>
</protein>
<reference evidence="1" key="1">
    <citation type="submission" date="2020-05" db="EMBL/GenBank/DDBJ databases">
        <title>Large-scale comparative analyses of tick genomes elucidate their genetic diversity and vector capacities.</title>
        <authorList>
            <person name="Jia N."/>
            <person name="Wang J."/>
            <person name="Shi W."/>
            <person name="Du L."/>
            <person name="Sun Y."/>
            <person name="Zhan W."/>
            <person name="Jiang J."/>
            <person name="Wang Q."/>
            <person name="Zhang B."/>
            <person name="Ji P."/>
            <person name="Sakyi L.B."/>
            <person name="Cui X."/>
            <person name="Yuan T."/>
            <person name="Jiang B."/>
            <person name="Yang W."/>
            <person name="Lam T.T.-Y."/>
            <person name="Chang Q."/>
            <person name="Ding S."/>
            <person name="Wang X."/>
            <person name="Zhu J."/>
            <person name="Ruan X."/>
            <person name="Zhao L."/>
            <person name="Wei J."/>
            <person name="Que T."/>
            <person name="Du C."/>
            <person name="Cheng J."/>
            <person name="Dai P."/>
            <person name="Han X."/>
            <person name="Huang E."/>
            <person name="Gao Y."/>
            <person name="Liu J."/>
            <person name="Shao H."/>
            <person name="Ye R."/>
            <person name="Li L."/>
            <person name="Wei W."/>
            <person name="Wang X."/>
            <person name="Wang C."/>
            <person name="Yang T."/>
            <person name="Huo Q."/>
            <person name="Li W."/>
            <person name="Guo W."/>
            <person name="Chen H."/>
            <person name="Zhou L."/>
            <person name="Ni X."/>
            <person name="Tian J."/>
            <person name="Zhou Y."/>
            <person name="Sheng Y."/>
            <person name="Liu T."/>
            <person name="Pan Y."/>
            <person name="Xia L."/>
            <person name="Li J."/>
            <person name="Zhao F."/>
            <person name="Cao W."/>
        </authorList>
    </citation>
    <scope>NUCLEOTIDE SEQUENCE</scope>
    <source>
        <strain evidence="1">Dsil-2018</strain>
    </source>
</reference>
<accession>A0ACB8CDI7</accession>
<dbReference type="Proteomes" id="UP000821865">
    <property type="component" value="Chromosome 7"/>
</dbReference>
<sequence length="135" mass="15404">MKPLLREGRSEGKSLRKENERLKAKCSENESVIVELQKRVVQGEQYSRRSNVEIKGLVEMENEKITDVEGKIGDVIGEPISASDIELCHRVPTREQGKTNVNVQFKSRQKWDLVVEKARKKRILNHGVAAKHKSS</sequence>
<name>A0ACB8CDI7_DERSI</name>
<keyword evidence="2" id="KW-1185">Reference proteome</keyword>
<comment type="caution">
    <text evidence="1">The sequence shown here is derived from an EMBL/GenBank/DDBJ whole genome shotgun (WGS) entry which is preliminary data.</text>
</comment>